<dbReference type="EMBL" id="LJUO01000112">
    <property type="protein sequence ID" value="KPK69784.1"/>
    <property type="molecule type" value="Genomic_DNA"/>
</dbReference>
<dbReference type="Proteomes" id="UP000051096">
    <property type="component" value="Unassembled WGS sequence"/>
</dbReference>
<name>A0A0S8G9K4_UNCW3</name>
<proteinExistence type="predicted"/>
<organism evidence="1 2">
    <name type="scientific">candidate division WOR_3 bacterium SM23_60</name>
    <dbReference type="NCBI Taxonomy" id="1703780"/>
    <lineage>
        <taxon>Bacteria</taxon>
        <taxon>Bacteria division WOR-3</taxon>
    </lineage>
</organism>
<evidence type="ECO:0000313" key="2">
    <source>
        <dbReference type="Proteomes" id="UP000051096"/>
    </source>
</evidence>
<sequence length="396" mass="45735">MVLFYILAVPLVVNAYRFDNGYTEVWYTLSLDEVVSNSLTADRERIERYSFLLQILNRENGDSARVTGEKRIRAPAVGSADGIVDYIPLQLYEGVFEYTFSAAFDFDTFSVTNAIEIPADTFLFSCSDLVLGKQERRADFRFHEYALVPAVGQQFSRRDTLVSYVEIYGLVPDSLNYVTHYRIVDSTENVAFDKHRAQMKYTSTHVDTCTIPLYGFTDGTYLLSVEIEDPARRTRLWCTRSLIIATEQGAVHAAQSSSETRDELQLMLEADRSFSTGTVRGRMSERGVYYVQHGRPDYVERFPMVEWARSLELWHYFSTGEEVLFCDTQEDGNYQLIVTLREGEFSNILEFGLHDPERETRWPWLFKIAPGTHRGQKPMEEQVEDIMKEEEGIRNE</sequence>
<dbReference type="AlphaFoldDB" id="A0A0S8G9K4"/>
<evidence type="ECO:0008006" key="3">
    <source>
        <dbReference type="Google" id="ProtNLM"/>
    </source>
</evidence>
<gene>
    <name evidence="1" type="ORF">AMJ87_09925</name>
</gene>
<evidence type="ECO:0000313" key="1">
    <source>
        <dbReference type="EMBL" id="KPK69784.1"/>
    </source>
</evidence>
<accession>A0A0S8G9K4</accession>
<reference evidence="1 2" key="1">
    <citation type="journal article" date="2015" name="Microbiome">
        <title>Genomic resolution of linkages in carbon, nitrogen, and sulfur cycling among widespread estuary sediment bacteria.</title>
        <authorList>
            <person name="Baker B.J."/>
            <person name="Lazar C.S."/>
            <person name="Teske A.P."/>
            <person name="Dick G.J."/>
        </authorList>
    </citation>
    <scope>NUCLEOTIDE SEQUENCE [LARGE SCALE GENOMIC DNA]</scope>
    <source>
        <strain evidence="1">SM23_60</strain>
    </source>
</reference>
<protein>
    <recommendedName>
        <fullName evidence="3">GWxTD domain-containing protein</fullName>
    </recommendedName>
</protein>
<comment type="caution">
    <text evidence="1">The sequence shown here is derived from an EMBL/GenBank/DDBJ whole genome shotgun (WGS) entry which is preliminary data.</text>
</comment>